<dbReference type="Proteomes" id="UP000215902">
    <property type="component" value="Unassembled WGS sequence"/>
</dbReference>
<feature type="domain" description="Integrase catalytic" evidence="2">
    <location>
        <begin position="32"/>
        <end position="186"/>
    </location>
</feature>
<sequence>MAGQAQRMCNTCLPCQAASHQAEIPAAHLQTTPLPPYAWHTLGIDFTEPVHNRHLLVLVDHFSRYPIIISMSSMTAESVTKQLRSLFATLGRPAQLVSDNGPPLSSQAFKEFLSSNGVQHRLITPYNPAANGVTERVNRSINKIVRIASIEPSDWRAALQDWLEAYRNTPHTSTGATPAELMFQRQVQDCIPSVQQRSQQPRNLAAVRARDNAAKQRMTRNADNRRRAASHSIKSGDLVLRRRRPATKGETPFEPEAWVVAKVQGDSLVLHRGRESCMRHITDLKRLVVESRNRHRSRPRCRPHRRQTAASNHRRRSPSARIHARAKVDQGI</sequence>
<dbReference type="GO" id="GO:0015074">
    <property type="term" value="P:DNA integration"/>
    <property type="evidence" value="ECO:0007669"/>
    <property type="project" value="InterPro"/>
</dbReference>
<feature type="region of interest" description="Disordered" evidence="1">
    <location>
        <begin position="291"/>
        <end position="332"/>
    </location>
</feature>
<dbReference type="Pfam" id="PF00665">
    <property type="entry name" value="rve"/>
    <property type="match status" value="1"/>
</dbReference>
<feature type="region of interest" description="Disordered" evidence="1">
    <location>
        <begin position="214"/>
        <end position="236"/>
    </location>
</feature>
<dbReference type="STRING" id="282301.A0A267G3V5"/>
<name>A0A267G3V5_9PLAT</name>
<accession>A0A267G3V5</accession>
<feature type="compositionally biased region" description="Basic residues" evidence="1">
    <location>
        <begin position="293"/>
        <end position="325"/>
    </location>
</feature>
<gene>
    <name evidence="3" type="ORF">BOX15_Mlig030312g1</name>
</gene>
<organism evidence="3 4">
    <name type="scientific">Macrostomum lignano</name>
    <dbReference type="NCBI Taxonomy" id="282301"/>
    <lineage>
        <taxon>Eukaryota</taxon>
        <taxon>Metazoa</taxon>
        <taxon>Spiralia</taxon>
        <taxon>Lophotrochozoa</taxon>
        <taxon>Platyhelminthes</taxon>
        <taxon>Rhabditophora</taxon>
        <taxon>Macrostomorpha</taxon>
        <taxon>Macrostomida</taxon>
        <taxon>Macrostomidae</taxon>
        <taxon>Macrostomum</taxon>
    </lineage>
</organism>
<evidence type="ECO:0000259" key="2">
    <source>
        <dbReference type="PROSITE" id="PS50994"/>
    </source>
</evidence>
<dbReference type="AlphaFoldDB" id="A0A267G3V5"/>
<dbReference type="PROSITE" id="PS50994">
    <property type="entry name" value="INTEGRASE"/>
    <property type="match status" value="1"/>
</dbReference>
<dbReference type="FunFam" id="3.30.420.10:FF:000063">
    <property type="entry name" value="Retrovirus-related Pol polyprotein from transposon 297-like Protein"/>
    <property type="match status" value="1"/>
</dbReference>
<dbReference type="OrthoDB" id="5988424at2759"/>
<dbReference type="InterPro" id="IPR001584">
    <property type="entry name" value="Integrase_cat-core"/>
</dbReference>
<dbReference type="EMBL" id="NIVC01000570">
    <property type="protein sequence ID" value="PAA80730.1"/>
    <property type="molecule type" value="Genomic_DNA"/>
</dbReference>
<proteinExistence type="predicted"/>
<dbReference type="PANTHER" id="PTHR37984">
    <property type="entry name" value="PROTEIN CBG26694"/>
    <property type="match status" value="1"/>
</dbReference>
<dbReference type="PANTHER" id="PTHR37984:SF5">
    <property type="entry name" value="PROTEIN NYNRIN-LIKE"/>
    <property type="match status" value="1"/>
</dbReference>
<dbReference type="InterPro" id="IPR050951">
    <property type="entry name" value="Retrovirus_Pol_polyprotein"/>
</dbReference>
<feature type="compositionally biased region" description="Basic and acidic residues" evidence="1">
    <location>
        <begin position="214"/>
        <end position="226"/>
    </location>
</feature>
<comment type="caution">
    <text evidence="3">The sequence shown here is derived from an EMBL/GenBank/DDBJ whole genome shotgun (WGS) entry which is preliminary data.</text>
</comment>
<reference evidence="3 4" key="1">
    <citation type="submission" date="2017-06" db="EMBL/GenBank/DDBJ databases">
        <title>A platform for efficient transgenesis in Macrostomum lignano, a flatworm model organism for stem cell research.</title>
        <authorList>
            <person name="Berezikov E."/>
        </authorList>
    </citation>
    <scope>NUCLEOTIDE SEQUENCE [LARGE SCALE GENOMIC DNA]</scope>
    <source>
        <strain evidence="3">DV1</strain>
        <tissue evidence="3">Whole organism</tissue>
    </source>
</reference>
<evidence type="ECO:0000313" key="3">
    <source>
        <dbReference type="EMBL" id="PAA80730.1"/>
    </source>
</evidence>
<evidence type="ECO:0000313" key="4">
    <source>
        <dbReference type="Proteomes" id="UP000215902"/>
    </source>
</evidence>
<evidence type="ECO:0000256" key="1">
    <source>
        <dbReference type="SAM" id="MobiDB-lite"/>
    </source>
</evidence>
<dbReference type="GO" id="GO:0003676">
    <property type="term" value="F:nucleic acid binding"/>
    <property type="evidence" value="ECO:0007669"/>
    <property type="project" value="InterPro"/>
</dbReference>
<dbReference type="InterPro" id="IPR036397">
    <property type="entry name" value="RNaseH_sf"/>
</dbReference>
<keyword evidence="4" id="KW-1185">Reference proteome</keyword>
<dbReference type="Gene3D" id="3.30.420.10">
    <property type="entry name" value="Ribonuclease H-like superfamily/Ribonuclease H"/>
    <property type="match status" value="1"/>
</dbReference>
<protein>
    <recommendedName>
        <fullName evidence="2">Integrase catalytic domain-containing protein</fullName>
    </recommendedName>
</protein>
<dbReference type="SUPFAM" id="SSF53098">
    <property type="entry name" value="Ribonuclease H-like"/>
    <property type="match status" value="1"/>
</dbReference>
<dbReference type="InterPro" id="IPR012337">
    <property type="entry name" value="RNaseH-like_sf"/>
</dbReference>